<feature type="transmembrane region" description="Helical" evidence="1">
    <location>
        <begin position="194"/>
        <end position="214"/>
    </location>
</feature>
<dbReference type="PROSITE" id="PS51257">
    <property type="entry name" value="PROKAR_LIPOPROTEIN"/>
    <property type="match status" value="1"/>
</dbReference>
<dbReference type="SUPFAM" id="SSF103481">
    <property type="entry name" value="Multidrug resistance efflux transporter EmrE"/>
    <property type="match status" value="2"/>
</dbReference>
<sequence>MKPSSWYYSFLVFVAGCSFGALSTIVKKAYEHGYTLGEVTGSQVLTGVLMLWGIFLLGRSWRHSHGQVDGHHVSPGILRLKLIAAGVFPGLVGVCYYQCVNLMPASVAIVLLMQYLWISALIDYLVFGQRPGLVQMGCILLVMLGSCLAVNIIGQDVELSVPGIMFGLAAAVFYALFIMISGRMGNHLPSALKSALMMTGSCIVIFILFPPGFLLDMDKLGPLLKFGIPLGLLGIALPTMLFAIAIPRIGVALGAILSSSELPMAMLCSYLILKEHIEMIQWIGMVVILGAIIISNLWVARVDARSR</sequence>
<dbReference type="EMBL" id="FZOA01000014">
    <property type="protein sequence ID" value="SNS03774.1"/>
    <property type="molecule type" value="Genomic_DNA"/>
</dbReference>
<reference evidence="4" key="1">
    <citation type="submission" date="2017-06" db="EMBL/GenBank/DDBJ databases">
        <authorList>
            <person name="Varghese N."/>
            <person name="Submissions S."/>
        </authorList>
    </citation>
    <scope>NUCLEOTIDE SEQUENCE [LARGE SCALE GENOMIC DNA]</scope>
    <source>
        <strain evidence="4">Ca-68</strain>
    </source>
</reference>
<dbReference type="GO" id="GO:0016020">
    <property type="term" value="C:membrane"/>
    <property type="evidence" value="ECO:0007669"/>
    <property type="project" value="InterPro"/>
</dbReference>
<organism evidence="3 4">
    <name type="scientific">Methylobacillus rhizosphaerae</name>
    <dbReference type="NCBI Taxonomy" id="551994"/>
    <lineage>
        <taxon>Bacteria</taxon>
        <taxon>Pseudomonadati</taxon>
        <taxon>Pseudomonadota</taxon>
        <taxon>Betaproteobacteria</taxon>
        <taxon>Nitrosomonadales</taxon>
        <taxon>Methylophilaceae</taxon>
        <taxon>Methylobacillus</taxon>
    </lineage>
</organism>
<dbReference type="PANTHER" id="PTHR22911:SF137">
    <property type="entry name" value="SOLUTE CARRIER FAMILY 35 MEMBER G2-RELATED"/>
    <property type="match status" value="1"/>
</dbReference>
<proteinExistence type="predicted"/>
<dbReference type="InterPro" id="IPR037185">
    <property type="entry name" value="EmrE-like"/>
</dbReference>
<dbReference type="PANTHER" id="PTHR22911">
    <property type="entry name" value="ACYL-MALONYL CONDENSING ENZYME-RELATED"/>
    <property type="match status" value="1"/>
</dbReference>
<evidence type="ECO:0000313" key="4">
    <source>
        <dbReference type="Proteomes" id="UP000198305"/>
    </source>
</evidence>
<evidence type="ECO:0000313" key="3">
    <source>
        <dbReference type="EMBL" id="SNS03774.1"/>
    </source>
</evidence>
<feature type="transmembrane region" description="Helical" evidence="1">
    <location>
        <begin position="253"/>
        <end position="273"/>
    </location>
</feature>
<dbReference type="Proteomes" id="UP000198305">
    <property type="component" value="Unassembled WGS sequence"/>
</dbReference>
<gene>
    <name evidence="3" type="ORF">SAMN05192560_2334</name>
</gene>
<feature type="domain" description="EamA" evidence="2">
    <location>
        <begin position="9"/>
        <end position="149"/>
    </location>
</feature>
<feature type="transmembrane region" description="Helical" evidence="1">
    <location>
        <begin position="133"/>
        <end position="153"/>
    </location>
</feature>
<evidence type="ECO:0000256" key="1">
    <source>
        <dbReference type="SAM" id="Phobius"/>
    </source>
</evidence>
<keyword evidence="4" id="KW-1185">Reference proteome</keyword>
<feature type="transmembrane region" description="Helical" evidence="1">
    <location>
        <begin position="226"/>
        <end position="246"/>
    </location>
</feature>
<dbReference type="RefSeq" id="WP_089376381.1">
    <property type="nucleotide sequence ID" value="NZ_FZOA01000014.1"/>
</dbReference>
<feature type="transmembrane region" description="Helical" evidence="1">
    <location>
        <begin position="159"/>
        <end position="182"/>
    </location>
</feature>
<feature type="transmembrane region" description="Helical" evidence="1">
    <location>
        <begin position="39"/>
        <end position="57"/>
    </location>
</feature>
<feature type="transmembrane region" description="Helical" evidence="1">
    <location>
        <begin position="279"/>
        <end position="299"/>
    </location>
</feature>
<evidence type="ECO:0000259" key="2">
    <source>
        <dbReference type="Pfam" id="PF00892"/>
    </source>
</evidence>
<dbReference type="Pfam" id="PF00892">
    <property type="entry name" value="EamA"/>
    <property type="match status" value="2"/>
</dbReference>
<name>A0A239B988_9PROT</name>
<keyword evidence="1" id="KW-0472">Membrane</keyword>
<feature type="transmembrane region" description="Helical" evidence="1">
    <location>
        <begin position="105"/>
        <end position="126"/>
    </location>
</feature>
<keyword evidence="1" id="KW-1133">Transmembrane helix</keyword>
<accession>A0A239B988</accession>
<keyword evidence="1" id="KW-0812">Transmembrane</keyword>
<protein>
    <submittedName>
        <fullName evidence="3">Threonine/homoserine efflux transporter RhtA</fullName>
    </submittedName>
</protein>
<dbReference type="AlphaFoldDB" id="A0A239B988"/>
<feature type="domain" description="EamA" evidence="2">
    <location>
        <begin position="162"/>
        <end position="296"/>
    </location>
</feature>
<dbReference type="InterPro" id="IPR000620">
    <property type="entry name" value="EamA_dom"/>
</dbReference>
<dbReference type="OrthoDB" id="9813617at2"/>
<feature type="transmembrane region" description="Helical" evidence="1">
    <location>
        <begin position="78"/>
        <end position="99"/>
    </location>
</feature>